<evidence type="ECO:0000313" key="8">
    <source>
        <dbReference type="Proteomes" id="UP000054023"/>
    </source>
</evidence>
<dbReference type="PANTHER" id="PTHR30055">
    <property type="entry name" value="HTH-TYPE TRANSCRIPTIONAL REGULATOR RUTR"/>
    <property type="match status" value="1"/>
</dbReference>
<dbReference type="InterPro" id="IPR036271">
    <property type="entry name" value="Tet_transcr_reg_TetR-rel_C_sf"/>
</dbReference>
<evidence type="ECO:0000259" key="6">
    <source>
        <dbReference type="PROSITE" id="PS50977"/>
    </source>
</evidence>
<evidence type="ECO:0000256" key="4">
    <source>
        <dbReference type="ARBA" id="ARBA00023163"/>
    </source>
</evidence>
<dbReference type="GO" id="GO:0000976">
    <property type="term" value="F:transcription cis-regulatory region binding"/>
    <property type="evidence" value="ECO:0007669"/>
    <property type="project" value="TreeGrafter"/>
</dbReference>
<evidence type="ECO:0000256" key="1">
    <source>
        <dbReference type="ARBA" id="ARBA00022491"/>
    </source>
</evidence>
<keyword evidence="3 5" id="KW-0238">DNA-binding</keyword>
<dbReference type="Gene3D" id="1.10.10.60">
    <property type="entry name" value="Homeodomain-like"/>
    <property type="match status" value="1"/>
</dbReference>
<dbReference type="InterPro" id="IPR009057">
    <property type="entry name" value="Homeodomain-like_sf"/>
</dbReference>
<dbReference type="SUPFAM" id="SSF48498">
    <property type="entry name" value="Tetracyclin repressor-like, C-terminal domain"/>
    <property type="match status" value="1"/>
</dbReference>
<keyword evidence="2" id="KW-0805">Transcription regulation</keyword>
<dbReference type="PANTHER" id="PTHR30055:SF240">
    <property type="entry name" value="HTH-TYPE TRANSCRIPTIONAL REGULATOR ACRR"/>
    <property type="match status" value="1"/>
</dbReference>
<dbReference type="Gene3D" id="1.10.357.10">
    <property type="entry name" value="Tetracycline Repressor, domain 2"/>
    <property type="match status" value="1"/>
</dbReference>
<dbReference type="SUPFAM" id="SSF46689">
    <property type="entry name" value="Homeodomain-like"/>
    <property type="match status" value="1"/>
</dbReference>
<dbReference type="STRING" id="317018.AVL63_06735"/>
<proteinExistence type="predicted"/>
<comment type="caution">
    <text evidence="7">The sequence shown here is derived from an EMBL/GenBank/DDBJ whole genome shotgun (WGS) entry which is preliminary data.</text>
</comment>
<gene>
    <name evidence="7" type="ORF">AVL63_06735</name>
</gene>
<reference evidence="8" key="1">
    <citation type="submission" date="2015-12" db="EMBL/GenBank/DDBJ databases">
        <authorList>
            <person name="Nair G.R."/>
            <person name="Kaur G."/>
            <person name="Mayilraj S."/>
        </authorList>
    </citation>
    <scope>NUCLEOTIDE SEQUENCE [LARGE SCALE GENOMIC DNA]</scope>
    <source>
        <strain evidence="8">CD08_7</strain>
    </source>
</reference>
<dbReference type="PRINTS" id="PR00455">
    <property type="entry name" value="HTHTETR"/>
</dbReference>
<feature type="DNA-binding region" description="H-T-H motif" evidence="5">
    <location>
        <begin position="35"/>
        <end position="54"/>
    </location>
</feature>
<dbReference type="InterPro" id="IPR050109">
    <property type="entry name" value="HTH-type_TetR-like_transc_reg"/>
</dbReference>
<dbReference type="InterPro" id="IPR039538">
    <property type="entry name" value="BetI_C"/>
</dbReference>
<dbReference type="InterPro" id="IPR001647">
    <property type="entry name" value="HTH_TetR"/>
</dbReference>
<evidence type="ECO:0000256" key="5">
    <source>
        <dbReference type="PROSITE-ProRule" id="PRU00335"/>
    </source>
</evidence>
<dbReference type="AlphaFoldDB" id="A0A0W8IE04"/>
<dbReference type="PROSITE" id="PS01081">
    <property type="entry name" value="HTH_TETR_1"/>
    <property type="match status" value="1"/>
</dbReference>
<dbReference type="PROSITE" id="PS50977">
    <property type="entry name" value="HTH_TETR_2"/>
    <property type="match status" value="1"/>
</dbReference>
<name>A0A0W8IE04_9MICC</name>
<evidence type="ECO:0000313" key="7">
    <source>
        <dbReference type="EMBL" id="KUG58162.1"/>
    </source>
</evidence>
<organism evidence="7 8">
    <name type="scientific">Nesterenkonia jeotgali</name>
    <dbReference type="NCBI Taxonomy" id="317018"/>
    <lineage>
        <taxon>Bacteria</taxon>
        <taxon>Bacillati</taxon>
        <taxon>Actinomycetota</taxon>
        <taxon>Actinomycetes</taxon>
        <taxon>Micrococcales</taxon>
        <taxon>Micrococcaceae</taxon>
        <taxon>Nesterenkonia</taxon>
    </lineage>
</organism>
<keyword evidence="1" id="KW-0678">Repressor</keyword>
<protein>
    <recommendedName>
        <fullName evidence="6">HTH tetR-type domain-containing protein</fullName>
    </recommendedName>
</protein>
<dbReference type="Pfam" id="PF13977">
    <property type="entry name" value="TetR_C_6"/>
    <property type="match status" value="1"/>
</dbReference>
<sequence length="200" mass="21614">MGRGSRGTVGGRARREQIERAAAEVLAEMGYAASSVGRIAERAGVSKGVVTYHFPSKDELLRRVALRLFQECSAHIAASITGATTPAERLRAGISAELEFFSTRRIEFLAMAEIMANHRDASFGHAFDEVSTSETETLADLLAEGQAQGDFRAFDVHEAAHMIAAAKNGLLDRWASDESLDLASASTKMLDFLESAVSHR</sequence>
<dbReference type="EMBL" id="LQBM01000004">
    <property type="protein sequence ID" value="KUG58162.1"/>
    <property type="molecule type" value="Genomic_DNA"/>
</dbReference>
<keyword evidence="8" id="KW-1185">Reference proteome</keyword>
<evidence type="ECO:0000256" key="3">
    <source>
        <dbReference type="ARBA" id="ARBA00023125"/>
    </source>
</evidence>
<evidence type="ECO:0000256" key="2">
    <source>
        <dbReference type="ARBA" id="ARBA00023015"/>
    </source>
</evidence>
<dbReference type="GO" id="GO:0003700">
    <property type="term" value="F:DNA-binding transcription factor activity"/>
    <property type="evidence" value="ECO:0007669"/>
    <property type="project" value="TreeGrafter"/>
</dbReference>
<dbReference type="InterPro" id="IPR023772">
    <property type="entry name" value="DNA-bd_HTH_TetR-type_CS"/>
</dbReference>
<dbReference type="Proteomes" id="UP000054023">
    <property type="component" value="Unassembled WGS sequence"/>
</dbReference>
<feature type="domain" description="HTH tetR-type" evidence="6">
    <location>
        <begin position="12"/>
        <end position="72"/>
    </location>
</feature>
<dbReference type="Pfam" id="PF00440">
    <property type="entry name" value="TetR_N"/>
    <property type="match status" value="1"/>
</dbReference>
<keyword evidence="4" id="KW-0804">Transcription</keyword>
<accession>A0A0W8IE04</accession>